<dbReference type="EMBL" id="LR778114">
    <property type="protein sequence ID" value="CAB1129453.1"/>
    <property type="molecule type" value="Genomic_DNA"/>
</dbReference>
<keyword evidence="1" id="KW-0472">Membrane</keyword>
<evidence type="ECO:0000313" key="3">
    <source>
        <dbReference type="Proteomes" id="UP000503399"/>
    </source>
</evidence>
<keyword evidence="1" id="KW-0812">Transmembrane</keyword>
<keyword evidence="1" id="KW-1133">Transmembrane helix</keyword>
<name>A0A6F8ZJ27_9FIRM</name>
<proteinExistence type="predicted"/>
<protein>
    <submittedName>
        <fullName evidence="2">Inner membrane protein</fullName>
    </submittedName>
</protein>
<dbReference type="Pfam" id="PF04307">
    <property type="entry name" value="YdjM"/>
    <property type="match status" value="1"/>
</dbReference>
<dbReference type="AlphaFoldDB" id="A0A6F8ZJ27"/>
<gene>
    <name evidence="2" type="ORF">R50_1956</name>
</gene>
<dbReference type="InterPro" id="IPR007404">
    <property type="entry name" value="YdjM-like"/>
</dbReference>
<feature type="transmembrane region" description="Helical" evidence="1">
    <location>
        <begin position="84"/>
        <end position="107"/>
    </location>
</feature>
<organism evidence="2 3">
    <name type="scientific">Candidatus Hydrogenisulfobacillus filiaventi</name>
    <dbReference type="NCBI Taxonomy" id="2707344"/>
    <lineage>
        <taxon>Bacteria</taxon>
        <taxon>Bacillati</taxon>
        <taxon>Bacillota</taxon>
        <taxon>Clostridia</taxon>
        <taxon>Eubacteriales</taxon>
        <taxon>Clostridiales Family XVII. Incertae Sedis</taxon>
        <taxon>Candidatus Hydrogenisulfobacillus</taxon>
    </lineage>
</organism>
<evidence type="ECO:0000256" key="1">
    <source>
        <dbReference type="SAM" id="Phobius"/>
    </source>
</evidence>
<dbReference type="Proteomes" id="UP000503399">
    <property type="component" value="Chromosome"/>
</dbReference>
<accession>A0A6F8ZJ27</accession>
<sequence length="212" mass="22691">MREVVPVMARTHIAAGVALAAVAAVATHHALDPAWLVMGGLGGLAPDLDHPRALLTRAIPGASALAALATATGAVRHRGVLHSWLAMAVAVGLVEPLLGSILARFWWAMGVGIGHPAWILRLWRVWGPGGDWGWAAGYASHLVVDTLNTTGVQWFWPLPYRVHSPVPNIPVGTPPETWFRWSIYLGLLVWRPEIALATLLAAEVVYRAVSTA</sequence>
<reference evidence="2 3" key="1">
    <citation type="submission" date="2020-02" db="EMBL/GenBank/DDBJ databases">
        <authorList>
            <person name="Hogendoorn C."/>
        </authorList>
    </citation>
    <scope>NUCLEOTIDE SEQUENCE [LARGE SCALE GENOMIC DNA]</scope>
    <source>
        <strain evidence="2">R501</strain>
    </source>
</reference>
<evidence type="ECO:0000313" key="2">
    <source>
        <dbReference type="EMBL" id="CAB1129453.1"/>
    </source>
</evidence>
<feature type="transmembrane region" description="Helical" evidence="1">
    <location>
        <begin position="54"/>
        <end position="72"/>
    </location>
</feature>
<keyword evidence="3" id="KW-1185">Reference proteome</keyword>
<dbReference type="KEGG" id="hfv:R50_1956"/>